<evidence type="ECO:0000256" key="6">
    <source>
        <dbReference type="ARBA" id="ARBA00023096"/>
    </source>
</evidence>
<gene>
    <name evidence="7 9" type="primary">pdxA</name>
    <name evidence="9" type="ORF">FQ775_11800</name>
</gene>
<reference evidence="9" key="1">
    <citation type="submission" date="2020-04" db="EMBL/GenBank/DDBJ databases">
        <title>Nitratireductor sp. nov. isolated from mangrove soil.</title>
        <authorList>
            <person name="Ye Y."/>
        </authorList>
    </citation>
    <scope>NUCLEOTIDE SEQUENCE</scope>
    <source>
        <strain evidence="9">SY7</strain>
    </source>
</reference>
<evidence type="ECO:0000256" key="8">
    <source>
        <dbReference type="SAM" id="MobiDB-lite"/>
    </source>
</evidence>
<sequence>MSQSAISVVWWRRNCHRTGRTRSSTPSLARRHRCARPNAASSSSASAVRARFPTTASRRWCSRTKPRPTRRPTNSARNILPNCARKPASLNADGGPPLALSSGDPSGIGPEIALMAWADRKRLALPSFYVLGDVALLKGRAAALGIDIRVQETAPGEASDAFDGALPVVPLENRFLDQPGLPNAANAAGIVEAIDRAVADTMGGAASAVVTCPIAKKPLYDAGFAFPGHTEYLAHLSEKATGRAVTPVMMLAGPELRAVPVTIHIPLSEVPRRLTTAAIVETATITERDLAGRFGIAAPRLAIAGLNPHAGEMGAMGEEDETIVRPAVEALRAAGIDASGPLPADTMFHAAARAGYDAAICMYHDQALIPAKALAFDETVNVTLGLPFVRTSPDHGTAFGIAGKGVARPDSLVAALRLAKRLADGRARAATP</sequence>
<keyword evidence="7" id="KW-0862">Zinc</keyword>
<keyword evidence="1 7" id="KW-0963">Cytoplasm</keyword>
<dbReference type="GO" id="GO:0050897">
    <property type="term" value="F:cobalt ion binding"/>
    <property type="evidence" value="ECO:0007669"/>
    <property type="project" value="UniProtKB-UniRule"/>
</dbReference>
<comment type="function">
    <text evidence="7">Catalyzes the NAD(P)-dependent oxidation of 4-(phosphooxy)-L-threonine (HTP) into 2-amino-3-oxo-4-(phosphooxy)butyric acid which spontaneously decarboxylates to form 3-amino-2-oxopropyl phosphate (AHAP).</text>
</comment>
<dbReference type="EC" id="1.1.1.262" evidence="7"/>
<protein>
    <recommendedName>
        <fullName evidence="7">4-hydroxythreonine-4-phosphate dehydrogenase</fullName>
        <ecNumber evidence="7">1.1.1.262</ecNumber>
    </recommendedName>
    <alternativeName>
        <fullName evidence="7">4-(phosphohydroxy)-L-threonine dehydrogenase</fullName>
    </alternativeName>
</protein>
<keyword evidence="7" id="KW-0460">Magnesium</keyword>
<evidence type="ECO:0000313" key="10">
    <source>
        <dbReference type="Proteomes" id="UP000321389"/>
    </source>
</evidence>
<dbReference type="PANTHER" id="PTHR30004">
    <property type="entry name" value="4-HYDROXYTHREONINE-4-PHOSPHATE DEHYDROGENASE"/>
    <property type="match status" value="1"/>
</dbReference>
<evidence type="ECO:0000256" key="7">
    <source>
        <dbReference type="HAMAP-Rule" id="MF_00536"/>
    </source>
</evidence>
<comment type="similarity">
    <text evidence="7">Belongs to the PdxA family.</text>
</comment>
<comment type="cofactor">
    <cofactor evidence="7">
        <name>Zn(2+)</name>
        <dbReference type="ChEBI" id="CHEBI:29105"/>
    </cofactor>
    <cofactor evidence="7">
        <name>Mg(2+)</name>
        <dbReference type="ChEBI" id="CHEBI:18420"/>
    </cofactor>
    <cofactor evidence="7">
        <name>Co(2+)</name>
        <dbReference type="ChEBI" id="CHEBI:48828"/>
    </cofactor>
    <text evidence="7">Binds 1 divalent metal cation per subunit. Can use ions such as Zn(2+), Mg(2+) or Co(2+).</text>
</comment>
<dbReference type="Gene3D" id="3.40.718.10">
    <property type="entry name" value="Isopropylmalate Dehydrogenase"/>
    <property type="match status" value="1"/>
</dbReference>
<dbReference type="UniPathway" id="UPA00244">
    <property type="reaction ID" value="UER00312"/>
</dbReference>
<keyword evidence="7" id="KW-0170">Cobalt</keyword>
<keyword evidence="2 7" id="KW-0479">Metal-binding</keyword>
<dbReference type="KEGG" id="niy:FQ775_11800"/>
<dbReference type="Proteomes" id="UP000321389">
    <property type="component" value="Chromosome"/>
</dbReference>
<organism evidence="9 10">
    <name type="scientific">Nitratireductor mangrovi</name>
    <dbReference type="NCBI Taxonomy" id="2599600"/>
    <lineage>
        <taxon>Bacteria</taxon>
        <taxon>Pseudomonadati</taxon>
        <taxon>Pseudomonadota</taxon>
        <taxon>Alphaproteobacteria</taxon>
        <taxon>Hyphomicrobiales</taxon>
        <taxon>Phyllobacteriaceae</taxon>
        <taxon>Nitratireductor</taxon>
    </lineage>
</organism>
<dbReference type="GO" id="GO:0008270">
    <property type="term" value="F:zinc ion binding"/>
    <property type="evidence" value="ECO:0007669"/>
    <property type="project" value="UniProtKB-UniRule"/>
</dbReference>
<keyword evidence="4 7" id="KW-0560">Oxidoreductase</keyword>
<dbReference type="GO" id="GO:0042823">
    <property type="term" value="P:pyridoxal phosphate biosynthetic process"/>
    <property type="evidence" value="ECO:0007669"/>
    <property type="project" value="UniProtKB-UniRule"/>
</dbReference>
<evidence type="ECO:0000256" key="4">
    <source>
        <dbReference type="ARBA" id="ARBA00023002"/>
    </source>
</evidence>
<dbReference type="PANTHER" id="PTHR30004:SF6">
    <property type="entry name" value="D-THREONATE 4-PHOSPHATE DEHYDROGENASE"/>
    <property type="match status" value="1"/>
</dbReference>
<dbReference type="InterPro" id="IPR037510">
    <property type="entry name" value="PdxA"/>
</dbReference>
<evidence type="ECO:0000313" key="9">
    <source>
        <dbReference type="EMBL" id="QDZ01010.1"/>
    </source>
</evidence>
<evidence type="ECO:0000256" key="3">
    <source>
        <dbReference type="ARBA" id="ARBA00022857"/>
    </source>
</evidence>
<dbReference type="GO" id="GO:0051287">
    <property type="term" value="F:NAD binding"/>
    <property type="evidence" value="ECO:0007669"/>
    <property type="project" value="InterPro"/>
</dbReference>
<comment type="subcellular location">
    <subcellularLocation>
        <location evidence="7">Cytoplasm</location>
    </subcellularLocation>
</comment>
<feature type="compositionally biased region" description="Basic residues" evidence="8">
    <location>
        <begin position="60"/>
        <end position="70"/>
    </location>
</feature>
<feature type="binding site" evidence="7">
    <location>
        <position position="229"/>
    </location>
    <ligand>
        <name>substrate</name>
    </ligand>
</feature>
<feature type="binding site" evidence="7">
    <location>
        <position position="230"/>
    </location>
    <ligand>
        <name>substrate</name>
    </ligand>
</feature>
<comment type="miscellaneous">
    <text evidence="7">The active site is located at the dimer interface.</text>
</comment>
<comment type="subunit">
    <text evidence="7">Homodimer.</text>
</comment>
<dbReference type="NCBIfam" id="TIGR00557">
    <property type="entry name" value="pdxA"/>
    <property type="match status" value="1"/>
</dbReference>
<feature type="binding site" evidence="7">
    <location>
        <position position="264"/>
    </location>
    <ligand>
        <name>a divalent metal cation</name>
        <dbReference type="ChEBI" id="CHEBI:60240"/>
        <note>ligand shared between dimeric partners</note>
    </ligand>
</feature>
<dbReference type="InterPro" id="IPR005255">
    <property type="entry name" value="PdxA_fam"/>
</dbReference>
<comment type="catalytic activity">
    <reaction evidence="7">
        <text>4-(phosphooxy)-L-threonine + NAD(+) = 3-amino-2-oxopropyl phosphate + CO2 + NADH</text>
        <dbReference type="Rhea" id="RHEA:32275"/>
        <dbReference type="ChEBI" id="CHEBI:16526"/>
        <dbReference type="ChEBI" id="CHEBI:57279"/>
        <dbReference type="ChEBI" id="CHEBI:57540"/>
        <dbReference type="ChEBI" id="CHEBI:57945"/>
        <dbReference type="ChEBI" id="CHEBI:58452"/>
        <dbReference type="EC" id="1.1.1.262"/>
    </reaction>
</comment>
<feature type="region of interest" description="Disordered" evidence="8">
    <location>
        <begin position="18"/>
        <end position="80"/>
    </location>
</feature>
<name>A0A5B8KZZ8_9HYPH</name>
<dbReference type="GO" id="GO:0005737">
    <property type="term" value="C:cytoplasm"/>
    <property type="evidence" value="ECO:0007669"/>
    <property type="project" value="UniProtKB-SubCell"/>
</dbReference>
<proteinExistence type="inferred from homology"/>
<dbReference type="SUPFAM" id="SSF53659">
    <property type="entry name" value="Isocitrate/Isopropylmalate dehydrogenase-like"/>
    <property type="match status" value="1"/>
</dbReference>
<keyword evidence="10" id="KW-1185">Reference proteome</keyword>
<accession>A0A5B8KZZ8</accession>
<dbReference type="Pfam" id="PF04166">
    <property type="entry name" value="PdxA"/>
    <property type="match status" value="1"/>
</dbReference>
<evidence type="ECO:0000256" key="1">
    <source>
        <dbReference type="ARBA" id="ARBA00022490"/>
    </source>
</evidence>
<evidence type="ECO:0000256" key="5">
    <source>
        <dbReference type="ARBA" id="ARBA00023027"/>
    </source>
</evidence>
<comment type="pathway">
    <text evidence="7">Cofactor biosynthesis; pyridoxine 5'-phosphate biosynthesis; pyridoxine 5'-phosphate from D-erythrose 4-phosphate: step 4/5.</text>
</comment>
<keyword evidence="5 7" id="KW-0520">NAD</keyword>
<feature type="binding site" evidence="7">
    <location>
        <position position="364"/>
    </location>
    <ligand>
        <name>a divalent metal cation</name>
        <dbReference type="ChEBI" id="CHEBI:60240"/>
        <note>ligand shared between dimeric partners</note>
    </ligand>
</feature>
<keyword evidence="6 7" id="KW-0664">Pyridoxine biosynthesis</keyword>
<dbReference type="GO" id="GO:0050570">
    <property type="term" value="F:4-hydroxythreonine-4-phosphate dehydrogenase activity"/>
    <property type="evidence" value="ECO:0007669"/>
    <property type="project" value="UniProtKB-UniRule"/>
</dbReference>
<dbReference type="EMBL" id="CP042301">
    <property type="protein sequence ID" value="QDZ01010.1"/>
    <property type="molecule type" value="Genomic_DNA"/>
</dbReference>
<feature type="binding site" evidence="7">
    <location>
        <position position="390"/>
    </location>
    <ligand>
        <name>substrate</name>
    </ligand>
</feature>
<feature type="binding site" evidence="7">
    <location>
        <position position="309"/>
    </location>
    <ligand>
        <name>a divalent metal cation</name>
        <dbReference type="ChEBI" id="CHEBI:60240"/>
        <note>ligand shared between dimeric partners</note>
    </ligand>
</feature>
<dbReference type="GO" id="GO:0000287">
    <property type="term" value="F:magnesium ion binding"/>
    <property type="evidence" value="ECO:0007669"/>
    <property type="project" value="UniProtKB-UniRule"/>
</dbReference>
<feature type="binding site" evidence="7">
    <location>
        <position position="381"/>
    </location>
    <ligand>
        <name>substrate</name>
    </ligand>
</feature>
<dbReference type="HAMAP" id="MF_00536">
    <property type="entry name" value="PdxA"/>
    <property type="match status" value="1"/>
</dbReference>
<dbReference type="AlphaFoldDB" id="A0A5B8KZZ8"/>
<dbReference type="NCBIfam" id="NF003699">
    <property type="entry name" value="PRK05312.1"/>
    <property type="match status" value="1"/>
</dbReference>
<dbReference type="GO" id="GO:0008615">
    <property type="term" value="P:pyridoxine biosynthetic process"/>
    <property type="evidence" value="ECO:0007669"/>
    <property type="project" value="UniProtKB-UniRule"/>
</dbReference>
<feature type="binding site" evidence="7">
    <location>
        <position position="372"/>
    </location>
    <ligand>
        <name>substrate</name>
    </ligand>
</feature>
<evidence type="ECO:0000256" key="2">
    <source>
        <dbReference type="ARBA" id="ARBA00022723"/>
    </source>
</evidence>
<dbReference type="OrthoDB" id="9801783at2"/>
<keyword evidence="3 7" id="KW-0521">NADP</keyword>